<dbReference type="EMBL" id="OW659477">
    <property type="protein sequence ID" value="CAH2762957.1"/>
    <property type="molecule type" value="Genomic_DNA"/>
</dbReference>
<feature type="region of interest" description="Disordered" evidence="1">
    <location>
        <begin position="1"/>
        <end position="29"/>
    </location>
</feature>
<evidence type="ECO:0000256" key="1">
    <source>
        <dbReference type="SAM" id="MobiDB-lite"/>
    </source>
</evidence>
<keyword evidence="4" id="KW-1185">Reference proteome</keyword>
<protein>
    <submittedName>
        <fullName evidence="3">---NA</fullName>
    </submittedName>
</protein>
<dbReference type="EMBL" id="OW659496">
    <property type="protein sequence ID" value="CAH2762925.1"/>
    <property type="molecule type" value="Genomic_DNA"/>
</dbReference>
<dbReference type="Proteomes" id="UP001154095">
    <property type="component" value="Chromosome"/>
</dbReference>
<evidence type="ECO:0000313" key="5">
    <source>
        <dbReference type="Proteomes" id="UP001154111"/>
    </source>
</evidence>
<accession>A0AAU9VI48</accession>
<evidence type="ECO:0000313" key="2">
    <source>
        <dbReference type="EMBL" id="CAH2762925.1"/>
    </source>
</evidence>
<evidence type="ECO:0000313" key="3">
    <source>
        <dbReference type="EMBL" id="CAH2762957.1"/>
    </source>
</evidence>
<dbReference type="AlphaFoldDB" id="A0AAU9VI48"/>
<gene>
    <name evidence="3" type="ORF">ERYAMS2_01470</name>
    <name evidence="2" type="ORF">ERYAMS_01177</name>
</gene>
<evidence type="ECO:0000313" key="4">
    <source>
        <dbReference type="Proteomes" id="UP001154095"/>
    </source>
</evidence>
<proteinExistence type="predicted"/>
<dbReference type="Proteomes" id="UP001154111">
    <property type="component" value="Chromosome"/>
</dbReference>
<organism evidence="3 5">
    <name type="scientific">Erysipelothrix amsterdamensis</name>
    <dbReference type="NCBI Taxonomy" id="2929157"/>
    <lineage>
        <taxon>Bacteria</taxon>
        <taxon>Bacillati</taxon>
        <taxon>Bacillota</taxon>
        <taxon>Erysipelotrichia</taxon>
        <taxon>Erysipelotrichales</taxon>
        <taxon>Erysipelotrichaceae</taxon>
        <taxon>Erysipelothrix</taxon>
    </lineage>
</organism>
<reference evidence="3" key="1">
    <citation type="submission" date="2022-04" db="EMBL/GenBank/DDBJ databases">
        <authorList>
            <person name="Forde T."/>
        </authorList>
    </citation>
    <scope>NUCLEOTIDE SEQUENCE</scope>
    <source>
        <strain evidence="3">A18Y016a</strain>
        <strain evidence="2">A18Y020d</strain>
    </source>
</reference>
<sequence length="29" mass="3205">MEGQSCMNDSISERSLDDDPLGAPQESHR</sequence>
<feature type="compositionally biased region" description="Polar residues" evidence="1">
    <location>
        <begin position="1"/>
        <end position="10"/>
    </location>
</feature>
<name>A0AAU9VI48_9FIRM</name>